<sequence>MDVPVVFLDGGGEREMNIGDVEINPTLEYKPFQIMLSHKMRISPNQISLHLLHRKPYPQPTDNNYDRRRNNGYKADLGLICRSNKERCFLVVIKRYRRSSRSADKLADFLSSERYLSLPPRMRLMPENIVMIRSSYECIELVDFFVERYLSLPPRMRMLPKNMVLLRRYHQVIIQNEYQMSMQGKANFDSGPAISNCCDDIAPANDGTIGKLLFCEECENAARDGNTTSFHPCVNDTVITCFTTTLGPIKKIAA</sequence>
<protein>
    <recommendedName>
        <fullName evidence="1">DUF7138 domain-containing protein</fullName>
    </recommendedName>
</protein>
<reference evidence="3" key="1">
    <citation type="journal article" date="2024" name="IScience">
        <title>Strigolactones Initiate the Formation of Haustorium-like Structures in Castilleja.</title>
        <authorList>
            <person name="Buerger M."/>
            <person name="Peterson D."/>
            <person name="Chory J."/>
        </authorList>
    </citation>
    <scope>NUCLEOTIDE SEQUENCE [LARGE SCALE GENOMIC DNA]</scope>
</reference>
<dbReference type="Proteomes" id="UP001632038">
    <property type="component" value="Unassembled WGS sequence"/>
</dbReference>
<dbReference type="Pfam" id="PF23596">
    <property type="entry name" value="DUF7138"/>
    <property type="match status" value="1"/>
</dbReference>
<organism evidence="2 3">
    <name type="scientific">Castilleja foliolosa</name>
    <dbReference type="NCBI Taxonomy" id="1961234"/>
    <lineage>
        <taxon>Eukaryota</taxon>
        <taxon>Viridiplantae</taxon>
        <taxon>Streptophyta</taxon>
        <taxon>Embryophyta</taxon>
        <taxon>Tracheophyta</taxon>
        <taxon>Spermatophyta</taxon>
        <taxon>Magnoliopsida</taxon>
        <taxon>eudicotyledons</taxon>
        <taxon>Gunneridae</taxon>
        <taxon>Pentapetalae</taxon>
        <taxon>asterids</taxon>
        <taxon>lamiids</taxon>
        <taxon>Lamiales</taxon>
        <taxon>Orobanchaceae</taxon>
        <taxon>Pedicularideae</taxon>
        <taxon>Castillejinae</taxon>
        <taxon>Castilleja</taxon>
    </lineage>
</organism>
<evidence type="ECO:0000313" key="2">
    <source>
        <dbReference type="EMBL" id="KAL3642754.1"/>
    </source>
</evidence>
<name>A0ABD3DNY6_9LAMI</name>
<dbReference type="PANTHER" id="PTHR36351:SF1">
    <property type="entry name" value="EMBRYO SAC DEVELOPMENT ARREST 12"/>
    <property type="match status" value="1"/>
</dbReference>
<feature type="domain" description="DUF7138" evidence="1">
    <location>
        <begin position="3"/>
        <end position="90"/>
    </location>
</feature>
<dbReference type="PANTHER" id="PTHR36351">
    <property type="entry name" value="EMBRYO SAC DEVELOPMENT ARREST 12"/>
    <property type="match status" value="1"/>
</dbReference>
<evidence type="ECO:0000313" key="3">
    <source>
        <dbReference type="Proteomes" id="UP001632038"/>
    </source>
</evidence>
<proteinExistence type="predicted"/>
<dbReference type="InterPro" id="IPR055562">
    <property type="entry name" value="DUF7138"/>
</dbReference>
<dbReference type="AlphaFoldDB" id="A0ABD3DNY6"/>
<keyword evidence="3" id="KW-1185">Reference proteome</keyword>
<dbReference type="EMBL" id="JAVIJP010000016">
    <property type="protein sequence ID" value="KAL3642754.1"/>
    <property type="molecule type" value="Genomic_DNA"/>
</dbReference>
<accession>A0ABD3DNY6</accession>
<evidence type="ECO:0000259" key="1">
    <source>
        <dbReference type="Pfam" id="PF23596"/>
    </source>
</evidence>
<gene>
    <name evidence="2" type="ORF">CASFOL_013569</name>
</gene>
<comment type="caution">
    <text evidence="2">The sequence shown here is derived from an EMBL/GenBank/DDBJ whole genome shotgun (WGS) entry which is preliminary data.</text>
</comment>